<evidence type="ECO:0000313" key="5">
    <source>
        <dbReference type="Proteomes" id="UP001301769"/>
    </source>
</evidence>
<sequence length="81" mass="9760">MFCRILGYFQRVSRAYPVESERFGRFADIADDWQEERIDLSEMMKRFTNLFRDEPEIVLGLNEFLPPERYHINSDLSLELP</sequence>
<gene>
    <name evidence="4" type="ORF">QBC37DRAFT_419081</name>
</gene>
<dbReference type="GO" id="GO:0005634">
    <property type="term" value="C:nucleus"/>
    <property type="evidence" value="ECO:0007669"/>
    <property type="project" value="UniProtKB-SubCell"/>
</dbReference>
<reference evidence="4" key="1">
    <citation type="journal article" date="2023" name="Mol. Phylogenet. Evol.">
        <title>Genome-scale phylogeny and comparative genomics of the fungal order Sordariales.</title>
        <authorList>
            <person name="Hensen N."/>
            <person name="Bonometti L."/>
            <person name="Westerberg I."/>
            <person name="Brannstrom I.O."/>
            <person name="Guillou S."/>
            <person name="Cros-Aarteil S."/>
            <person name="Calhoun S."/>
            <person name="Haridas S."/>
            <person name="Kuo A."/>
            <person name="Mondo S."/>
            <person name="Pangilinan J."/>
            <person name="Riley R."/>
            <person name="LaButti K."/>
            <person name="Andreopoulos B."/>
            <person name="Lipzen A."/>
            <person name="Chen C."/>
            <person name="Yan M."/>
            <person name="Daum C."/>
            <person name="Ng V."/>
            <person name="Clum A."/>
            <person name="Steindorff A."/>
            <person name="Ohm R.A."/>
            <person name="Martin F."/>
            <person name="Silar P."/>
            <person name="Natvig D.O."/>
            <person name="Lalanne C."/>
            <person name="Gautier V."/>
            <person name="Ament-Velasquez S.L."/>
            <person name="Kruys A."/>
            <person name="Hutchinson M.I."/>
            <person name="Powell A.J."/>
            <person name="Barry K."/>
            <person name="Miller A.N."/>
            <person name="Grigoriev I.V."/>
            <person name="Debuchy R."/>
            <person name="Gladieux P."/>
            <person name="Hiltunen Thoren M."/>
            <person name="Johannesson H."/>
        </authorList>
    </citation>
    <scope>NUCLEOTIDE SEQUENCE</scope>
    <source>
        <strain evidence="4">PSN293</strain>
    </source>
</reference>
<keyword evidence="2 3" id="KW-0539">Nucleus</keyword>
<evidence type="ECO:0000256" key="1">
    <source>
        <dbReference type="ARBA" id="ARBA00004123"/>
    </source>
</evidence>
<dbReference type="GO" id="GO:0006355">
    <property type="term" value="P:regulation of DNA-templated transcription"/>
    <property type="evidence" value="ECO:0007669"/>
    <property type="project" value="InterPro"/>
</dbReference>
<dbReference type="InterPro" id="IPR003822">
    <property type="entry name" value="PAH"/>
</dbReference>
<organism evidence="4 5">
    <name type="scientific">Rhypophila decipiens</name>
    <dbReference type="NCBI Taxonomy" id="261697"/>
    <lineage>
        <taxon>Eukaryota</taxon>
        <taxon>Fungi</taxon>
        <taxon>Dikarya</taxon>
        <taxon>Ascomycota</taxon>
        <taxon>Pezizomycotina</taxon>
        <taxon>Sordariomycetes</taxon>
        <taxon>Sordariomycetidae</taxon>
        <taxon>Sordariales</taxon>
        <taxon>Naviculisporaceae</taxon>
        <taxon>Rhypophila</taxon>
    </lineage>
</organism>
<reference evidence="4" key="2">
    <citation type="submission" date="2023-05" db="EMBL/GenBank/DDBJ databases">
        <authorList>
            <consortium name="Lawrence Berkeley National Laboratory"/>
            <person name="Steindorff A."/>
            <person name="Hensen N."/>
            <person name="Bonometti L."/>
            <person name="Westerberg I."/>
            <person name="Brannstrom I.O."/>
            <person name="Guillou S."/>
            <person name="Cros-Aarteil S."/>
            <person name="Calhoun S."/>
            <person name="Haridas S."/>
            <person name="Kuo A."/>
            <person name="Mondo S."/>
            <person name="Pangilinan J."/>
            <person name="Riley R."/>
            <person name="Labutti K."/>
            <person name="Andreopoulos B."/>
            <person name="Lipzen A."/>
            <person name="Chen C."/>
            <person name="Yanf M."/>
            <person name="Daum C."/>
            <person name="Ng V."/>
            <person name="Clum A."/>
            <person name="Ohm R."/>
            <person name="Martin F."/>
            <person name="Silar P."/>
            <person name="Natvig D."/>
            <person name="Lalanne C."/>
            <person name="Gautier V."/>
            <person name="Ament-Velasquez S.L."/>
            <person name="Kruys A."/>
            <person name="Hutchinson M.I."/>
            <person name="Powell A.J."/>
            <person name="Barry K."/>
            <person name="Miller A.N."/>
            <person name="Grigoriev I.V."/>
            <person name="Debuchy R."/>
            <person name="Gladieux P."/>
            <person name="Thoren M.H."/>
            <person name="Johannesson H."/>
        </authorList>
    </citation>
    <scope>NUCLEOTIDE SEQUENCE</scope>
    <source>
        <strain evidence="4">PSN293</strain>
    </source>
</reference>
<evidence type="ECO:0000313" key="4">
    <source>
        <dbReference type="EMBL" id="KAK4215513.1"/>
    </source>
</evidence>
<accession>A0AAN7B979</accession>
<dbReference type="EMBL" id="MU858079">
    <property type="protein sequence ID" value="KAK4215513.1"/>
    <property type="molecule type" value="Genomic_DNA"/>
</dbReference>
<keyword evidence="5" id="KW-1185">Reference proteome</keyword>
<dbReference type="PROSITE" id="PS51477">
    <property type="entry name" value="PAH"/>
    <property type="match status" value="1"/>
</dbReference>
<dbReference type="Proteomes" id="UP001301769">
    <property type="component" value="Unassembled WGS sequence"/>
</dbReference>
<evidence type="ECO:0000256" key="3">
    <source>
        <dbReference type="PROSITE-ProRule" id="PRU00810"/>
    </source>
</evidence>
<name>A0AAN7B979_9PEZI</name>
<protein>
    <submittedName>
        <fullName evidence="4">Uncharacterized protein</fullName>
    </submittedName>
</protein>
<dbReference type="Gene3D" id="1.20.1160.11">
    <property type="entry name" value="Paired amphipathic helix"/>
    <property type="match status" value="1"/>
</dbReference>
<comment type="subcellular location">
    <subcellularLocation>
        <location evidence="1 3">Nucleus</location>
    </subcellularLocation>
</comment>
<dbReference type="InterPro" id="IPR036600">
    <property type="entry name" value="PAH_sf"/>
</dbReference>
<evidence type="ECO:0000256" key="2">
    <source>
        <dbReference type="ARBA" id="ARBA00023242"/>
    </source>
</evidence>
<comment type="caution">
    <text evidence="4">The sequence shown here is derived from an EMBL/GenBank/DDBJ whole genome shotgun (WGS) entry which is preliminary data.</text>
</comment>
<dbReference type="AlphaFoldDB" id="A0AAN7B979"/>
<dbReference type="SUPFAM" id="SSF47762">
    <property type="entry name" value="PAH2 domain"/>
    <property type="match status" value="1"/>
</dbReference>
<proteinExistence type="predicted"/>